<dbReference type="STRING" id="148818.A0A4Q9KV55"/>
<dbReference type="Gene3D" id="3.40.50.300">
    <property type="entry name" value="P-loop containing nucleotide triphosphate hydrolases"/>
    <property type="match status" value="1"/>
</dbReference>
<comment type="catalytic activity">
    <reaction evidence="9 10">
        <text>ATP + H2O = ADP + phosphate + H(+)</text>
        <dbReference type="Rhea" id="RHEA:13065"/>
        <dbReference type="ChEBI" id="CHEBI:15377"/>
        <dbReference type="ChEBI" id="CHEBI:15378"/>
        <dbReference type="ChEBI" id="CHEBI:30616"/>
        <dbReference type="ChEBI" id="CHEBI:43474"/>
        <dbReference type="ChEBI" id="CHEBI:456216"/>
        <dbReference type="EC" id="3.6.4.12"/>
    </reaction>
</comment>
<dbReference type="EC" id="3.6.4.12" evidence="10"/>
<sequence length="428" mass="47829">MEIKELASLERISSHSHITGLGVENDEIKAIGDGLVGQVKARKALNLIKKLVLMNKNSGRIILMTGKPGTGKTAIATGLSKSLGNVPITTISGSEVYSLEMSKSECLTQSIRKCMAVRIKEKITVIEGEVVEINIEDESRNFGKIILKTTEMESSYDLGEKMIEQLNKENILAGDVIQINKETGKVFKIGKSSFKKGDFDALGPDVKYVSCPDGELIKIKDDEKTVTLHEIDVINSRTQGYLALFSGESGEIRNEIREEVNKKVEEWVNEGKAEFITGILFIDEVHILDNEAFSFLNKISEDEFCPILILASNKEILKIDTQDGAEEQDIPKDFIDRALIVKTEEYTGKEIESIVKLRMEEENIAIDKESLKYLVDIASNTSLRYSLNLLTFSNARASKRNRSIILEDIKRVSDIFLDENRAISCLNK</sequence>
<keyword evidence="8 10" id="KW-0539">Nucleus</keyword>
<dbReference type="VEuPathDB" id="MicrosporidiaDB:CWI39_0650p0020"/>
<dbReference type="GO" id="GO:0006281">
    <property type="term" value="P:DNA repair"/>
    <property type="evidence" value="ECO:0007669"/>
    <property type="project" value="UniProtKB-KW"/>
</dbReference>
<protein>
    <recommendedName>
        <fullName evidence="10">RuvB-like helicase</fullName>
        <ecNumber evidence="10">3.6.4.12</ecNumber>
    </recommendedName>
</protein>
<evidence type="ECO:0000256" key="5">
    <source>
        <dbReference type="ARBA" id="ARBA00022806"/>
    </source>
</evidence>
<dbReference type="EMBL" id="PITI01002503">
    <property type="protein sequence ID" value="TBT98170.1"/>
    <property type="molecule type" value="Genomic_DNA"/>
</dbReference>
<evidence type="ECO:0000259" key="11">
    <source>
        <dbReference type="SMART" id="SM00382"/>
    </source>
</evidence>
<dbReference type="VEuPathDB" id="MicrosporidiaDB:CWI36_2503p0010"/>
<dbReference type="AlphaFoldDB" id="A0A4Q9KV55"/>
<evidence type="ECO:0000313" key="13">
    <source>
        <dbReference type="Proteomes" id="UP000291404"/>
    </source>
</evidence>
<dbReference type="InterPro" id="IPR041048">
    <property type="entry name" value="RuvB-like_C"/>
</dbReference>
<evidence type="ECO:0000256" key="2">
    <source>
        <dbReference type="ARBA" id="ARBA00007519"/>
    </source>
</evidence>
<keyword evidence="10" id="KW-0804">Transcription</keyword>
<keyword evidence="3 10" id="KW-0547">Nucleotide-binding</keyword>
<dbReference type="InterPro" id="IPR027238">
    <property type="entry name" value="RuvB-like"/>
</dbReference>
<keyword evidence="10" id="KW-0805">Transcription regulation</keyword>
<dbReference type="SUPFAM" id="SSF50249">
    <property type="entry name" value="Nucleic acid-binding proteins"/>
    <property type="match status" value="1"/>
</dbReference>
<dbReference type="InterPro" id="IPR010339">
    <property type="entry name" value="TIP49_P-loop"/>
</dbReference>
<reference evidence="12 13" key="1">
    <citation type="submission" date="2017-12" db="EMBL/GenBank/DDBJ databases">
        <authorList>
            <person name="Pombert J.-F."/>
            <person name="Haag K.L."/>
            <person name="Ebert D."/>
        </authorList>
    </citation>
    <scope>NUCLEOTIDE SEQUENCE [LARGE SCALE GENOMIC DNA]</scope>
    <source>
        <strain evidence="12">BE-OM-2</strain>
    </source>
</reference>
<gene>
    <name evidence="12" type="ORF">CWI36_2503p0010</name>
</gene>
<dbReference type="InterPro" id="IPR003593">
    <property type="entry name" value="AAA+_ATPase"/>
</dbReference>
<accession>A0A4Q9KV55</accession>
<name>A0A4Q9KV55_9MICR</name>
<dbReference type="Gene3D" id="1.10.8.60">
    <property type="match status" value="1"/>
</dbReference>
<dbReference type="GO" id="GO:0005524">
    <property type="term" value="F:ATP binding"/>
    <property type="evidence" value="ECO:0007669"/>
    <property type="project" value="UniProtKB-KW"/>
</dbReference>
<comment type="similarity">
    <text evidence="2 10">Belongs to the RuvB family.</text>
</comment>
<comment type="function">
    <text evidence="10">DNA helicase participates in several chromatin remodeling complexes, including the SWR1 and the INO80 complexes.</text>
</comment>
<organism evidence="12 13">
    <name type="scientific">Hamiltosporidium magnivora</name>
    <dbReference type="NCBI Taxonomy" id="148818"/>
    <lineage>
        <taxon>Eukaryota</taxon>
        <taxon>Fungi</taxon>
        <taxon>Fungi incertae sedis</taxon>
        <taxon>Microsporidia</taxon>
        <taxon>Dubosqiidae</taxon>
        <taxon>Hamiltosporidium</taxon>
    </lineage>
</organism>
<keyword evidence="6 10" id="KW-0067">ATP-binding</keyword>
<keyword evidence="7 10" id="KW-0156">Chromatin regulator</keyword>
<evidence type="ECO:0000256" key="1">
    <source>
        <dbReference type="ARBA" id="ARBA00004123"/>
    </source>
</evidence>
<evidence type="ECO:0000256" key="3">
    <source>
        <dbReference type="ARBA" id="ARBA00022741"/>
    </source>
</evidence>
<evidence type="ECO:0000256" key="8">
    <source>
        <dbReference type="ARBA" id="ARBA00023242"/>
    </source>
</evidence>
<evidence type="ECO:0000256" key="9">
    <source>
        <dbReference type="ARBA" id="ARBA00047995"/>
    </source>
</evidence>
<dbReference type="Pfam" id="PF17856">
    <property type="entry name" value="TIP49_C"/>
    <property type="match status" value="1"/>
</dbReference>
<dbReference type="GO" id="GO:0005634">
    <property type="term" value="C:nucleus"/>
    <property type="evidence" value="ECO:0007669"/>
    <property type="project" value="UniProtKB-SubCell"/>
</dbReference>
<dbReference type="InterPro" id="IPR027417">
    <property type="entry name" value="P-loop_NTPase"/>
</dbReference>
<keyword evidence="13" id="KW-1185">Reference proteome</keyword>
<dbReference type="Pfam" id="PF06068">
    <property type="entry name" value="TIP49"/>
    <property type="match status" value="1"/>
</dbReference>
<dbReference type="SMART" id="SM00382">
    <property type="entry name" value="AAA"/>
    <property type="match status" value="1"/>
</dbReference>
<keyword evidence="4 10" id="KW-0378">Hydrolase</keyword>
<dbReference type="SUPFAM" id="SSF52540">
    <property type="entry name" value="P-loop containing nucleoside triphosphate hydrolases"/>
    <property type="match status" value="1"/>
</dbReference>
<dbReference type="GO" id="GO:0006325">
    <property type="term" value="P:chromatin organization"/>
    <property type="evidence" value="ECO:0007669"/>
    <property type="project" value="UniProtKB-KW"/>
</dbReference>
<evidence type="ECO:0000256" key="6">
    <source>
        <dbReference type="ARBA" id="ARBA00022840"/>
    </source>
</evidence>
<evidence type="ECO:0000256" key="4">
    <source>
        <dbReference type="ARBA" id="ARBA00022801"/>
    </source>
</evidence>
<dbReference type="PANTHER" id="PTHR11093">
    <property type="entry name" value="RUVB-RELATED REPTIN AND PONTIN"/>
    <property type="match status" value="1"/>
</dbReference>
<keyword evidence="5 10" id="KW-0347">Helicase</keyword>
<dbReference type="Gene3D" id="2.40.50.360">
    <property type="entry name" value="RuvB-like helicase, domain II"/>
    <property type="match status" value="1"/>
</dbReference>
<dbReference type="GO" id="GO:0016887">
    <property type="term" value="F:ATP hydrolysis activity"/>
    <property type="evidence" value="ECO:0007669"/>
    <property type="project" value="RHEA"/>
</dbReference>
<evidence type="ECO:0000313" key="12">
    <source>
        <dbReference type="EMBL" id="TBT98170.1"/>
    </source>
</evidence>
<dbReference type="InterPro" id="IPR012340">
    <property type="entry name" value="NA-bd_OB-fold"/>
</dbReference>
<dbReference type="GO" id="GO:0003678">
    <property type="term" value="F:DNA helicase activity"/>
    <property type="evidence" value="ECO:0007669"/>
    <property type="project" value="UniProtKB-EC"/>
</dbReference>
<comment type="caution">
    <text evidence="12">The sequence shown here is derived from an EMBL/GenBank/DDBJ whole genome shotgun (WGS) entry which is preliminary data.</text>
</comment>
<evidence type="ECO:0000256" key="7">
    <source>
        <dbReference type="ARBA" id="ARBA00022853"/>
    </source>
</evidence>
<comment type="subcellular location">
    <subcellularLocation>
        <location evidence="1 10">Nucleus</location>
    </subcellularLocation>
</comment>
<keyword evidence="10" id="KW-0234">DNA repair</keyword>
<proteinExistence type="inferred from homology"/>
<dbReference type="InterPro" id="IPR042487">
    <property type="entry name" value="RuvBL1/2_DNA/RNA_bd_dom"/>
</dbReference>
<evidence type="ECO:0000256" key="10">
    <source>
        <dbReference type="RuleBase" id="RU363048"/>
    </source>
</evidence>
<dbReference type="Proteomes" id="UP000291404">
    <property type="component" value="Unassembled WGS sequence"/>
</dbReference>
<feature type="domain" description="AAA+ ATPase" evidence="11">
    <location>
        <begin position="58"/>
        <end position="345"/>
    </location>
</feature>
<keyword evidence="10" id="KW-0227">DNA damage</keyword>